<dbReference type="Proteomes" id="UP000663844">
    <property type="component" value="Unassembled WGS sequence"/>
</dbReference>
<reference evidence="4" key="1">
    <citation type="submission" date="2021-02" db="EMBL/GenBank/DDBJ databases">
        <authorList>
            <person name="Nowell W R."/>
        </authorList>
    </citation>
    <scope>NUCLEOTIDE SEQUENCE</scope>
</reference>
<comment type="caution">
    <text evidence="4">The sequence shown here is derived from an EMBL/GenBank/DDBJ whole genome shotgun (WGS) entry which is preliminary data.</text>
</comment>
<evidence type="ECO:0000313" key="5">
    <source>
        <dbReference type="Proteomes" id="UP000663844"/>
    </source>
</evidence>
<dbReference type="AlphaFoldDB" id="A0A820ATW1"/>
<comment type="subcellular location">
    <subcellularLocation>
        <location evidence="1">Membrane</location>
    </subcellularLocation>
</comment>
<organism evidence="4 5">
    <name type="scientific">Adineta steineri</name>
    <dbReference type="NCBI Taxonomy" id="433720"/>
    <lineage>
        <taxon>Eukaryota</taxon>
        <taxon>Metazoa</taxon>
        <taxon>Spiralia</taxon>
        <taxon>Gnathifera</taxon>
        <taxon>Rotifera</taxon>
        <taxon>Eurotatoria</taxon>
        <taxon>Bdelloidea</taxon>
        <taxon>Adinetida</taxon>
        <taxon>Adinetidae</taxon>
        <taxon>Adineta</taxon>
    </lineage>
</organism>
<evidence type="ECO:0000313" key="4">
    <source>
        <dbReference type="EMBL" id="CAF4192675.1"/>
    </source>
</evidence>
<dbReference type="EMBL" id="CAJOAZ010008864">
    <property type="protein sequence ID" value="CAF4192675.1"/>
    <property type="molecule type" value="Genomic_DNA"/>
</dbReference>
<keyword evidence="3" id="KW-0472">Membrane</keyword>
<sequence length="67" mass="7865">CISTYIFGQGGILSFWKDFIPCFYRIGPHTILSFIFIEQSNIQYQRHISKKPDLYVNIMKISCSNDK</sequence>
<dbReference type="SUPFAM" id="SSF103506">
    <property type="entry name" value="Mitochondrial carrier"/>
    <property type="match status" value="1"/>
</dbReference>
<protein>
    <submittedName>
        <fullName evidence="4">Uncharacterized protein</fullName>
    </submittedName>
</protein>
<dbReference type="GO" id="GO:0016020">
    <property type="term" value="C:membrane"/>
    <property type="evidence" value="ECO:0007669"/>
    <property type="project" value="UniProtKB-SubCell"/>
</dbReference>
<name>A0A820ATW1_9BILA</name>
<keyword evidence="2" id="KW-0812">Transmembrane</keyword>
<proteinExistence type="predicted"/>
<dbReference type="InterPro" id="IPR023395">
    <property type="entry name" value="MCP_dom_sf"/>
</dbReference>
<gene>
    <name evidence="4" type="ORF">OXD698_LOCUS40376</name>
</gene>
<evidence type="ECO:0000256" key="3">
    <source>
        <dbReference type="ARBA" id="ARBA00023136"/>
    </source>
</evidence>
<evidence type="ECO:0000256" key="1">
    <source>
        <dbReference type="ARBA" id="ARBA00004370"/>
    </source>
</evidence>
<feature type="non-terminal residue" evidence="4">
    <location>
        <position position="1"/>
    </location>
</feature>
<accession>A0A820ATW1</accession>
<evidence type="ECO:0000256" key="2">
    <source>
        <dbReference type="ARBA" id="ARBA00022692"/>
    </source>
</evidence>